<evidence type="ECO:0000313" key="2">
    <source>
        <dbReference type="Proteomes" id="UP000003022"/>
    </source>
</evidence>
<comment type="caution">
    <text evidence="1">The sequence shown here is derived from an EMBL/GenBank/DDBJ whole genome shotgun (WGS) entry which is preliminary data.</text>
</comment>
<proteinExistence type="predicted"/>
<sequence>MRARLHTHTGHDRTSPPACRRALLTPPLWHPPLTSQCRWAKCRNACAAP</sequence>
<dbReference type="EMBL" id="AEYX01000038">
    <property type="protein sequence ID" value="EGG46161.1"/>
    <property type="molecule type" value="Genomic_DNA"/>
</dbReference>
<name>F3NKK2_9ACTN</name>
<keyword evidence="2" id="KW-1185">Reference proteome</keyword>
<evidence type="ECO:0000313" key="1">
    <source>
        <dbReference type="EMBL" id="EGG46161.1"/>
    </source>
</evidence>
<reference evidence="1 2" key="1">
    <citation type="journal article" date="2011" name="J. Bacteriol.">
        <title>Draft genome sequence of the marine bacterium Streptomyces griseoaurantiacus M045, which produces novel manumycin-type antibiotics with a pABA core component.</title>
        <authorList>
            <person name="Li F."/>
            <person name="Jiang P."/>
            <person name="Zheng H."/>
            <person name="Wang S."/>
            <person name="Zhao G."/>
            <person name="Qin S."/>
            <person name="Liu Z."/>
        </authorList>
    </citation>
    <scope>NUCLEOTIDE SEQUENCE [LARGE SCALE GENOMIC DNA]</scope>
    <source>
        <strain evidence="1 2">M045</strain>
    </source>
</reference>
<gene>
    <name evidence="1" type="ORF">SGM_3666</name>
</gene>
<accession>F3NKK2</accession>
<protein>
    <submittedName>
        <fullName evidence="1">Uncharacterized protein</fullName>
    </submittedName>
</protein>
<dbReference type="AlphaFoldDB" id="F3NKK2"/>
<organism evidence="1 2">
    <name type="scientific">Streptomyces griseoaurantiacus M045</name>
    <dbReference type="NCBI Taxonomy" id="996637"/>
    <lineage>
        <taxon>Bacteria</taxon>
        <taxon>Bacillati</taxon>
        <taxon>Actinomycetota</taxon>
        <taxon>Actinomycetes</taxon>
        <taxon>Kitasatosporales</taxon>
        <taxon>Streptomycetaceae</taxon>
        <taxon>Streptomyces</taxon>
        <taxon>Streptomyces aurantiacus group</taxon>
    </lineage>
</organism>
<dbReference type="Proteomes" id="UP000003022">
    <property type="component" value="Unassembled WGS sequence"/>
</dbReference>